<dbReference type="Gene3D" id="1.25.40.10">
    <property type="entry name" value="Tetratricopeptide repeat domain"/>
    <property type="match status" value="1"/>
</dbReference>
<dbReference type="GO" id="GO:0005634">
    <property type="term" value="C:nucleus"/>
    <property type="evidence" value="ECO:0007669"/>
    <property type="project" value="UniProtKB-SubCell"/>
</dbReference>
<evidence type="ECO:0000256" key="3">
    <source>
        <dbReference type="ARBA" id="ARBA00004245"/>
    </source>
</evidence>
<dbReference type="GO" id="GO:0005740">
    <property type="term" value="C:mitochondrial envelope"/>
    <property type="evidence" value="ECO:0007669"/>
    <property type="project" value="TreeGrafter"/>
</dbReference>
<dbReference type="InterPro" id="IPR013105">
    <property type="entry name" value="TPR_2"/>
</dbReference>
<keyword evidence="20" id="KW-1185">Reference proteome</keyword>
<sequence length="448" mass="49042">MSNESENPIPTGIKKQDDKSDSSDNLHTVLDNVHNGTSNISQDKLVSSLAANEMKSKINVENISTGGGETGEQTAETQSDISYTSNVSNWDKNGGAGDGGGDKLNGDARTDISSNNANDQGAKDNGEGEYIDILGNGLLQKKVLVKGKGKDTRPLNGDIVTLDIEGYLTDGTAVDKYNSFSFYLGEGDVIQAWDLAVSLMETGETCEVVTGAKYAYGEKGRQPDIPANSEITYTLELLKHEDKPDLDKISKQEKLDMGEKKRERGNFLFARQDYTGAINSYTKAVKILDHQGNNMNSEPSLLQEILDSKIKCCNNLAACQLKVEAYDAVIRSCDMVLISQPDNVKALFRLGKAYSAKGSTNEAISYFKKALKKEPESKIIHQELSKLTKKLKSETDSEKEMYRRMLGTNNSKNSNKKPPNSWWVKWTLLAGGLAVAGVSIILAVYRNH</sequence>
<dbReference type="SMART" id="SM00028">
    <property type="entry name" value="TPR"/>
    <property type="match status" value="3"/>
</dbReference>
<evidence type="ECO:0000256" key="2">
    <source>
        <dbReference type="ARBA" id="ARBA00004173"/>
    </source>
</evidence>
<evidence type="ECO:0000256" key="1">
    <source>
        <dbReference type="ARBA" id="ARBA00004123"/>
    </source>
</evidence>
<dbReference type="PANTHER" id="PTHR46512">
    <property type="entry name" value="PEPTIDYLPROLYL ISOMERASE"/>
    <property type="match status" value="1"/>
</dbReference>
<dbReference type="InterPro" id="IPR050754">
    <property type="entry name" value="FKBP4/5/8-like"/>
</dbReference>
<organism evidence="19 20">
    <name type="scientific">Patella caerulea</name>
    <name type="common">Rayed Mediterranean limpet</name>
    <dbReference type="NCBI Taxonomy" id="87958"/>
    <lineage>
        <taxon>Eukaryota</taxon>
        <taxon>Metazoa</taxon>
        <taxon>Spiralia</taxon>
        <taxon>Lophotrochozoa</taxon>
        <taxon>Mollusca</taxon>
        <taxon>Gastropoda</taxon>
        <taxon>Patellogastropoda</taxon>
        <taxon>Patelloidea</taxon>
        <taxon>Patellidae</taxon>
        <taxon>Patella</taxon>
    </lineage>
</organism>
<dbReference type="AlphaFoldDB" id="A0AAN8PKX5"/>
<dbReference type="InterPro" id="IPR019734">
    <property type="entry name" value="TPR_rpt"/>
</dbReference>
<dbReference type="GO" id="GO:0044183">
    <property type="term" value="F:protein folding chaperone"/>
    <property type="evidence" value="ECO:0007669"/>
    <property type="project" value="TreeGrafter"/>
</dbReference>
<keyword evidence="17" id="KW-0472">Membrane</keyword>
<dbReference type="GO" id="GO:0005874">
    <property type="term" value="C:microtubule"/>
    <property type="evidence" value="ECO:0007669"/>
    <property type="project" value="UniProtKB-KW"/>
</dbReference>
<gene>
    <name evidence="19" type="ORF">SNE40_012088</name>
</gene>
<proteinExistence type="predicted"/>
<evidence type="ECO:0000256" key="10">
    <source>
        <dbReference type="ARBA" id="ARBA00022990"/>
    </source>
</evidence>
<feature type="transmembrane region" description="Helical" evidence="17">
    <location>
        <begin position="422"/>
        <end position="445"/>
    </location>
</feature>
<evidence type="ECO:0000256" key="12">
    <source>
        <dbReference type="ARBA" id="ARBA00023212"/>
    </source>
</evidence>
<feature type="compositionally biased region" description="Polar residues" evidence="16">
    <location>
        <begin position="79"/>
        <end position="90"/>
    </location>
</feature>
<keyword evidence="12" id="KW-0963">Cytoplasm</keyword>
<name>A0AAN8PKX5_PATCE</name>
<feature type="compositionally biased region" description="Basic and acidic residues" evidence="16">
    <location>
        <begin position="14"/>
        <end position="24"/>
    </location>
</feature>
<evidence type="ECO:0000259" key="18">
    <source>
        <dbReference type="PROSITE" id="PS50059"/>
    </source>
</evidence>
<evidence type="ECO:0000256" key="4">
    <source>
        <dbReference type="ARBA" id="ARBA00004514"/>
    </source>
</evidence>
<keyword evidence="6" id="KW-0597">Phosphoprotein</keyword>
<evidence type="ECO:0000256" key="17">
    <source>
        <dbReference type="SAM" id="Phobius"/>
    </source>
</evidence>
<dbReference type="PROSITE" id="PS50059">
    <property type="entry name" value="FKBP_PPIASE"/>
    <property type="match status" value="1"/>
</dbReference>
<evidence type="ECO:0000256" key="15">
    <source>
        <dbReference type="PROSITE-ProRule" id="PRU00339"/>
    </source>
</evidence>
<dbReference type="Proteomes" id="UP001347796">
    <property type="component" value="Unassembled WGS sequence"/>
</dbReference>
<feature type="compositionally biased region" description="Basic and acidic residues" evidence="16">
    <location>
        <begin position="100"/>
        <end position="110"/>
    </location>
</feature>
<evidence type="ECO:0000313" key="19">
    <source>
        <dbReference type="EMBL" id="KAK6179817.1"/>
    </source>
</evidence>
<dbReference type="Pfam" id="PF00254">
    <property type="entry name" value="FKBP_C"/>
    <property type="match status" value="1"/>
</dbReference>
<keyword evidence="12" id="KW-0206">Cytoskeleton</keyword>
<feature type="region of interest" description="Disordered" evidence="16">
    <location>
        <begin position="1"/>
        <end position="41"/>
    </location>
</feature>
<dbReference type="GO" id="GO:0016020">
    <property type="term" value="C:membrane"/>
    <property type="evidence" value="ECO:0007669"/>
    <property type="project" value="TreeGrafter"/>
</dbReference>
<dbReference type="InterPro" id="IPR046357">
    <property type="entry name" value="PPIase_dom_sf"/>
</dbReference>
<keyword evidence="17" id="KW-1133">Transmembrane helix</keyword>
<reference evidence="19 20" key="1">
    <citation type="submission" date="2024-01" db="EMBL/GenBank/DDBJ databases">
        <title>The genome of the rayed Mediterranean limpet Patella caerulea (Linnaeus, 1758).</title>
        <authorList>
            <person name="Anh-Thu Weber A."/>
            <person name="Halstead-Nussloch G."/>
        </authorList>
    </citation>
    <scope>NUCLEOTIDE SEQUENCE [LARGE SCALE GENOMIC DNA]</scope>
    <source>
        <strain evidence="19">AATW-2023a</strain>
        <tissue evidence="19">Whole specimen</tissue>
    </source>
</reference>
<keyword evidence="5" id="KW-0488">Methylation</keyword>
<keyword evidence="13" id="KW-0539">Nucleus</keyword>
<accession>A0AAN8PKX5</accession>
<feature type="domain" description="PPIase FKBP-type" evidence="18">
    <location>
        <begin position="157"/>
        <end position="241"/>
    </location>
</feature>
<dbReference type="PROSITE" id="PS50005">
    <property type="entry name" value="TPR"/>
    <property type="match status" value="1"/>
</dbReference>
<protein>
    <recommendedName>
        <fullName evidence="14">peptidylprolyl isomerase</fullName>
        <ecNumber evidence="14">5.2.1.8</ecNumber>
    </recommendedName>
</protein>
<dbReference type="GO" id="GO:0005829">
    <property type="term" value="C:cytosol"/>
    <property type="evidence" value="ECO:0007669"/>
    <property type="project" value="UniProtKB-SubCell"/>
</dbReference>
<evidence type="ECO:0000256" key="7">
    <source>
        <dbReference type="ARBA" id="ARBA00022701"/>
    </source>
</evidence>
<dbReference type="InterPro" id="IPR001179">
    <property type="entry name" value="PPIase_FKBP_dom"/>
</dbReference>
<dbReference type="PROSITE" id="PS50293">
    <property type="entry name" value="TPR_REGION"/>
    <property type="match status" value="1"/>
</dbReference>
<dbReference type="Gene3D" id="3.10.50.40">
    <property type="match status" value="1"/>
</dbReference>
<evidence type="ECO:0000256" key="8">
    <source>
        <dbReference type="ARBA" id="ARBA00022737"/>
    </source>
</evidence>
<dbReference type="GO" id="GO:0012505">
    <property type="term" value="C:endomembrane system"/>
    <property type="evidence" value="ECO:0007669"/>
    <property type="project" value="TreeGrafter"/>
</dbReference>
<evidence type="ECO:0000256" key="16">
    <source>
        <dbReference type="SAM" id="MobiDB-lite"/>
    </source>
</evidence>
<comment type="subcellular location">
    <subcellularLocation>
        <location evidence="3">Cytoplasm</location>
        <location evidence="3">Cytoskeleton</location>
    </subcellularLocation>
    <subcellularLocation>
        <location evidence="4">Cytoplasm</location>
        <location evidence="4">Cytosol</location>
    </subcellularLocation>
    <subcellularLocation>
        <location evidence="2">Mitochondrion</location>
    </subcellularLocation>
    <subcellularLocation>
        <location evidence="1">Nucleus</location>
    </subcellularLocation>
</comment>
<keyword evidence="11" id="KW-0496">Mitochondrion</keyword>
<feature type="region of interest" description="Disordered" evidence="16">
    <location>
        <begin position="60"/>
        <end position="125"/>
    </location>
</feature>
<dbReference type="SUPFAM" id="SSF54534">
    <property type="entry name" value="FKBP-like"/>
    <property type="match status" value="1"/>
</dbReference>
<evidence type="ECO:0000256" key="9">
    <source>
        <dbReference type="ARBA" id="ARBA00022803"/>
    </source>
</evidence>
<keyword evidence="9 15" id="KW-0802">TPR repeat</keyword>
<dbReference type="GO" id="GO:0003755">
    <property type="term" value="F:peptidyl-prolyl cis-trans isomerase activity"/>
    <property type="evidence" value="ECO:0007669"/>
    <property type="project" value="UniProtKB-KW"/>
</dbReference>
<keyword evidence="14" id="KW-0413">Isomerase</keyword>
<keyword evidence="10" id="KW-0007">Acetylation</keyword>
<evidence type="ECO:0000256" key="13">
    <source>
        <dbReference type="ARBA" id="ARBA00023242"/>
    </source>
</evidence>
<keyword evidence="7" id="KW-0493">Microtubule</keyword>
<feature type="repeat" description="TPR" evidence="15">
    <location>
        <begin position="344"/>
        <end position="377"/>
    </location>
</feature>
<keyword evidence="14" id="KW-0697">Rotamase</keyword>
<evidence type="ECO:0000256" key="11">
    <source>
        <dbReference type="ARBA" id="ARBA00023128"/>
    </source>
</evidence>
<evidence type="ECO:0000256" key="6">
    <source>
        <dbReference type="ARBA" id="ARBA00022553"/>
    </source>
</evidence>
<dbReference type="Pfam" id="PF07719">
    <property type="entry name" value="TPR_2"/>
    <property type="match status" value="1"/>
</dbReference>
<keyword evidence="17" id="KW-0812">Transmembrane</keyword>
<dbReference type="EC" id="5.2.1.8" evidence="14"/>
<evidence type="ECO:0000256" key="14">
    <source>
        <dbReference type="PROSITE-ProRule" id="PRU00277"/>
    </source>
</evidence>
<dbReference type="PANTHER" id="PTHR46512:SF1">
    <property type="entry name" value="PEPTIDYLPROLYL ISOMERASE"/>
    <property type="match status" value="1"/>
</dbReference>
<dbReference type="InterPro" id="IPR011990">
    <property type="entry name" value="TPR-like_helical_dom_sf"/>
</dbReference>
<evidence type="ECO:0000313" key="20">
    <source>
        <dbReference type="Proteomes" id="UP001347796"/>
    </source>
</evidence>
<comment type="caution">
    <text evidence="19">The sequence shown here is derived from an EMBL/GenBank/DDBJ whole genome shotgun (WGS) entry which is preliminary data.</text>
</comment>
<dbReference type="GO" id="GO:0043066">
    <property type="term" value="P:negative regulation of apoptotic process"/>
    <property type="evidence" value="ECO:0007669"/>
    <property type="project" value="TreeGrafter"/>
</dbReference>
<dbReference type="EMBL" id="JAZGQO010000008">
    <property type="protein sequence ID" value="KAK6179817.1"/>
    <property type="molecule type" value="Genomic_DNA"/>
</dbReference>
<keyword evidence="8" id="KW-0677">Repeat</keyword>
<dbReference type="SUPFAM" id="SSF48452">
    <property type="entry name" value="TPR-like"/>
    <property type="match status" value="1"/>
</dbReference>
<evidence type="ECO:0000256" key="5">
    <source>
        <dbReference type="ARBA" id="ARBA00022481"/>
    </source>
</evidence>
<comment type="catalytic activity">
    <reaction evidence="14">
        <text>[protein]-peptidylproline (omega=180) = [protein]-peptidylproline (omega=0)</text>
        <dbReference type="Rhea" id="RHEA:16237"/>
        <dbReference type="Rhea" id="RHEA-COMP:10747"/>
        <dbReference type="Rhea" id="RHEA-COMP:10748"/>
        <dbReference type="ChEBI" id="CHEBI:83833"/>
        <dbReference type="ChEBI" id="CHEBI:83834"/>
        <dbReference type="EC" id="5.2.1.8"/>
    </reaction>
</comment>